<evidence type="ECO:0000313" key="11">
    <source>
        <dbReference type="RefSeq" id="XP_032804941.1"/>
    </source>
</evidence>
<dbReference type="GO" id="GO:0005524">
    <property type="term" value="F:ATP binding"/>
    <property type="evidence" value="ECO:0007669"/>
    <property type="project" value="InterPro"/>
</dbReference>
<dbReference type="PANTHER" id="PTHR12784:SF28">
    <property type="entry name" value="PROTEIN SICKIE"/>
    <property type="match status" value="1"/>
</dbReference>
<dbReference type="SUPFAM" id="SSF47576">
    <property type="entry name" value="Calponin-homology domain, CH-domain"/>
    <property type="match status" value="1"/>
</dbReference>
<evidence type="ECO:0000256" key="8">
    <source>
        <dbReference type="SAM" id="MobiDB-lite"/>
    </source>
</evidence>
<organism evidence="10 11">
    <name type="scientific">Petromyzon marinus</name>
    <name type="common">Sea lamprey</name>
    <dbReference type="NCBI Taxonomy" id="7757"/>
    <lineage>
        <taxon>Eukaryota</taxon>
        <taxon>Metazoa</taxon>
        <taxon>Chordata</taxon>
        <taxon>Craniata</taxon>
        <taxon>Vertebrata</taxon>
        <taxon>Cyclostomata</taxon>
        <taxon>Hyperoartia</taxon>
        <taxon>Petromyzontiformes</taxon>
        <taxon>Petromyzontidae</taxon>
        <taxon>Petromyzon</taxon>
    </lineage>
</organism>
<dbReference type="GO" id="GO:0016887">
    <property type="term" value="F:ATP hydrolysis activity"/>
    <property type="evidence" value="ECO:0007669"/>
    <property type="project" value="InterPro"/>
</dbReference>
<dbReference type="PROSITE" id="PS50021">
    <property type="entry name" value="CH"/>
    <property type="match status" value="1"/>
</dbReference>
<feature type="compositionally biased region" description="Polar residues" evidence="8">
    <location>
        <begin position="786"/>
        <end position="795"/>
    </location>
</feature>
<dbReference type="FunFam" id="3.40.50.300:FF:000316">
    <property type="entry name" value="Putative neuron navigator 3"/>
    <property type="match status" value="1"/>
</dbReference>
<evidence type="ECO:0000256" key="7">
    <source>
        <dbReference type="SAM" id="Coils"/>
    </source>
</evidence>
<keyword evidence="10" id="KW-1185">Reference proteome</keyword>
<dbReference type="GO" id="GO:0005640">
    <property type="term" value="C:nuclear outer membrane"/>
    <property type="evidence" value="ECO:0007669"/>
    <property type="project" value="UniProtKB-SubCell"/>
</dbReference>
<feature type="compositionally biased region" description="Basic and acidic residues" evidence="8">
    <location>
        <begin position="1430"/>
        <end position="1440"/>
    </location>
</feature>
<feature type="compositionally biased region" description="Low complexity" evidence="8">
    <location>
        <begin position="2059"/>
        <end position="2068"/>
    </location>
</feature>
<dbReference type="InterPro" id="IPR001715">
    <property type="entry name" value="CH_dom"/>
</dbReference>
<feature type="compositionally biased region" description="Low complexity" evidence="8">
    <location>
        <begin position="1416"/>
        <end position="1428"/>
    </location>
</feature>
<dbReference type="InterPro" id="IPR039041">
    <property type="entry name" value="Nav/unc-53"/>
</dbReference>
<keyword evidence="3 7" id="KW-0175">Coiled coil</keyword>
<feature type="compositionally biased region" description="Low complexity" evidence="8">
    <location>
        <begin position="589"/>
        <end position="598"/>
    </location>
</feature>
<feature type="compositionally biased region" description="Low complexity" evidence="8">
    <location>
        <begin position="2751"/>
        <end position="2763"/>
    </location>
</feature>
<feature type="region of interest" description="Disordered" evidence="8">
    <location>
        <begin position="2714"/>
        <end position="2735"/>
    </location>
</feature>
<name>A0AAJ7SSU2_PETMA</name>
<dbReference type="RefSeq" id="XP_032804941.1">
    <property type="nucleotide sequence ID" value="XM_032949050.1"/>
</dbReference>
<dbReference type="Pfam" id="PF25408">
    <property type="entry name" value="AAA_lid_NAV1"/>
    <property type="match status" value="1"/>
</dbReference>
<dbReference type="SMART" id="SM00033">
    <property type="entry name" value="CH"/>
    <property type="match status" value="1"/>
</dbReference>
<evidence type="ECO:0000256" key="5">
    <source>
        <dbReference type="ARBA" id="ARBA00023242"/>
    </source>
</evidence>
<dbReference type="Pfam" id="PF23092">
    <property type="entry name" value="Ubiquitin_6"/>
    <property type="match status" value="1"/>
</dbReference>
<feature type="compositionally biased region" description="Low complexity" evidence="8">
    <location>
        <begin position="2151"/>
        <end position="2162"/>
    </location>
</feature>
<feature type="region of interest" description="Disordered" evidence="8">
    <location>
        <begin position="207"/>
        <end position="226"/>
    </location>
</feature>
<dbReference type="Gene3D" id="3.40.50.300">
    <property type="entry name" value="P-loop containing nucleotide triphosphate hydrolases"/>
    <property type="match status" value="1"/>
</dbReference>
<evidence type="ECO:0000256" key="1">
    <source>
        <dbReference type="ARBA" id="ARBA00004649"/>
    </source>
</evidence>
<dbReference type="InterPro" id="IPR027417">
    <property type="entry name" value="P-loop_NTPase"/>
</dbReference>
<evidence type="ECO:0000259" key="9">
    <source>
        <dbReference type="PROSITE" id="PS50021"/>
    </source>
</evidence>
<feature type="compositionally biased region" description="Low complexity" evidence="8">
    <location>
        <begin position="16"/>
        <end position="30"/>
    </location>
</feature>
<accession>A0AAJ7SSU2</accession>
<feature type="compositionally biased region" description="Low complexity" evidence="8">
    <location>
        <begin position="824"/>
        <end position="834"/>
    </location>
</feature>
<feature type="region of interest" description="Disordered" evidence="8">
    <location>
        <begin position="411"/>
        <end position="834"/>
    </location>
</feature>
<feature type="compositionally biased region" description="Low complexity" evidence="8">
    <location>
        <begin position="1652"/>
        <end position="1681"/>
    </location>
</feature>
<evidence type="ECO:0000256" key="3">
    <source>
        <dbReference type="ARBA" id="ARBA00023054"/>
    </source>
</evidence>
<sequence length="2778" mass="292416">MPAILAGPKSRPTSGLPKPTIPSSSLPTLSMERSSLPQPSIRPAYTSQVFSTKPPLPAGGQPGPGRMLYSSQLSEVKPILSVGGLGHQSGMEKRNSTQRPFSKESPEVDDLHSVKTLSDKPSPGSQIPAIKTSSLCTGQGTVLTDKPEVEKTKPYHRPTVRFAEPIESFSPSDDETDLDSKPPFGGFQTLVSEKSGTFAVSKVNTEGHSLKSSDSKQPKESQVVSVKPSILINSGTRLAEKSLQAEKQAPPIWSPLRSSNSAELVDIYGMNGAVDRPWKETCGVENLEAEHLLGEKATRDGDVQIYTDWANHYLAKSGHKRLIRDLQQDVSDGVLLAEIIQVVANEKIEDINGCPRSQAQMVENIDACLSFLASKGVNIQGLSSEEIRNGNLKAILGLFFSLSRYKQQQQQAQKQQQQQHQQQQQQQQQHQAAQQKPQQDMQSSAPGRHSAVAKHAGATASQKKSSRLPGPAARPLAAGGDAKSRTAASANRRSQSFNTQDKARAGPCPPAPAHELAEGVSQPAGMNGNVPSPAAAQPSAIPQPGASAGKSWRGTKAAGAKHSAAPGGSGAKQPIPAVTQASSEPSEGPAPKTAAAPASSNGQKSMLEKFRLFNSKSGSKATSTPAAGSAAASDGPDKPEATPAPVEQNEVGEELAANGPKIALKGIAQRTIGRALSNNKKTTIKSGEKEKGKVATPVPEVNKVTEPDCRVDTVPESSKKSSKIASLIPKGGKSGQAAAGSAVCKKEPSAGPGPASTGIPKPGSKLAGAKSAGGAGKEGERLRASKSGTHLQQHLQPAAESRTSSSTSLASSEGGRAAAVPCGPQSQAPQLQQPLPPAASAAAAVAVAAAAAAAATTAALTSPSSAVSPATVSMTTSTTQTTGISTVGVQLPHPQQQYSHPNTATVAPFMYRTHTDCDGNVPLVMEAGQNLGAHSDPILFSKSAQQPCVDDLPVGEDAETRRMRTVKNIADLRQNLEETMSNLRGTQITHSTLETTFDGNVTTEVSGRGLLGMGGRAAAQTPLSWRLAQASSPRLQAGDAPSPLGNGYPPRATASGRFVQQEAVAAAAAAASGGGGAPAGRYLRRAVPGRGAGCGQAGDGSERADGEMCGMGADAAGYMSDGDVLGKNLRSEDVASGYMTDGGLSLYTRRLNRVPDGLTVVREAMQRGVPLAVGDADSWDDDSSISSGLSDTIDNVSTDDIHTSSSVSSYPTTPATARRKGEAKLRTDNEKRSGVDRNGGWQHGGSAGEDMKAVGSSRGGSMDPEHGGRVMEPGARWKRNPSDVSDESEKSSGGLRKPGSVAHTGSWRRGMSAQVGIAPPPRGKAATSALKTPGKTDDAKASEKGCLSPKRGAVQRSPSDAGRSSGDEGRKPPSGIARPTGGGAFGFKKPGTIITASGATITSGSATVGKLSKSSGIAGRAGACIGGRKTSVDGSHDDPASRAALTYRSLPRPSKSGGGGHIRGLGNRSSTSSVDSNVSSKSASGPPGSKLREPSRIGVGRSSPPAAVGPPHHATAAVLAHAQHHERDKSTGGSVPAERERTPANQTDREKAAAAAAVGAAASSDAESVASGCSVKLSPAQTPALASPSPTQPVPKCPDISSPTLRRLFGGKQSTKQIMTSSDNLKNSTIISNPHAMLARQGSTDSPSPVDGSMAGSYSSGGPSSGLSPASPATSSSSACSPGPPKASIPTPMGICGGGGMPWGIGLAHSPTAAGKTGLYQQALGQPLDLALSGASSSMAAAAGFGGQSAVPHGCLTPTSKPESGPCSFVRTSSLKSTMSESPPSSPTTSTHFISNTLPRRQDRQLQNKNILDNFLLLDRNTLPKKGFRCTPSQQRGQDEWLRSYSIGGLQDTGEHSPLTSATAITSPTGTRFHFPPPVSPNAASQLSVSYPNVFRSNSVSAHDPAYDMYGGSDARLRNSSVSLDERHRGMSRSGSFRDGIEEVHGSSLSLVSSTSSIYSTPDEKAVSEMRKLRRELDQSQEKVATLTAQLTTNAHLVAAFEQSLANMTSRLQSLTMTAEQKDSELNELRKTIEMLKRQNVAAQAAISGVINTPELSRKAGSASSSQSTELRIRRQHSSDSVSSINSATSHSSIGSSAETPDSKKKKKKNWVNTKGGKVSELRSSFKQAFGKKKSPKSASSHSDIEEMTTPDSSLPSSPKLPHGAVTAVTPAIKPSHSASAICECTETEAEKVMQLRSELREKEMKLTDIRLEALSSAHQLDQLRESMNRMQSEIEKLKAENDRLKSDGGGNCSRAQSQLSMSSTSSPRQSVGLSQHSLNLPESTSLDMLLDDGSGDGSTRKDRRNVKIVVSLTDLPKRREDSKIQEYTIGSIGVSGKTKWDVLDGVVRRLFKEYILRVDPLTNLGLSTDSVLGYSIGDLVRSRESDVPELLPCGYLVGENTTIRVALKGMVEHSLDSLVFETLIPKATLQRYVSLLMEHRRIILSGPSGTGKTFLANRLAEFIVQRSGRDVTDGVIATFNVDHKSSKELRQYLLNLADQCNSESNAADMPLVIILDNLHHIGSLGDIFNGFLNCKYQKCPYIIGTMNQATTSTPNLQLHHNFRWVLCANHVEPVNGFLGRFLRRKLIETEIQSSSRNNDLIRIMDWMPKVWQHLNRFLEAHSSSDVTIGPRLFLSCPMDVGGSRVWFTDLWNYSIIPYVLEAVREGLQLYGRRSAWEDPAKWVMETYPWASTPLQHDWPTLLQLRPEDVGFDGYTSAREGSTSKPAPPSDVEGDPLMNMLMRLQEAANYSSPQSCDSDSNSTSHHEDILDSSFESTL</sequence>
<feature type="compositionally biased region" description="Low complexity" evidence="8">
    <location>
        <begin position="1391"/>
        <end position="1407"/>
    </location>
</feature>
<feature type="compositionally biased region" description="Basic and acidic residues" evidence="8">
    <location>
        <begin position="1537"/>
        <end position="1552"/>
    </location>
</feature>
<reference evidence="11" key="1">
    <citation type="submission" date="2025-08" db="UniProtKB">
        <authorList>
            <consortium name="RefSeq"/>
        </authorList>
    </citation>
    <scope>IDENTIFICATION</scope>
    <source>
        <tissue evidence="11">Sperm</tissue>
    </source>
</reference>
<feature type="compositionally biased region" description="Polar residues" evidence="8">
    <location>
        <begin position="1612"/>
        <end position="1632"/>
    </location>
</feature>
<dbReference type="Pfam" id="PF00307">
    <property type="entry name" value="CH"/>
    <property type="match status" value="1"/>
</dbReference>
<feature type="region of interest" description="Disordered" evidence="8">
    <location>
        <begin position="2241"/>
        <end position="2276"/>
    </location>
</feature>
<dbReference type="FunFam" id="1.10.418.10:FF:000018">
    <property type="entry name" value="Neuron navigator 2"/>
    <property type="match status" value="1"/>
</dbReference>
<feature type="compositionally biased region" description="Low complexity" evidence="8">
    <location>
        <begin position="1772"/>
        <end position="1791"/>
    </location>
</feature>
<feature type="region of interest" description="Disordered" evidence="8">
    <location>
        <begin position="2056"/>
        <end position="2163"/>
    </location>
</feature>
<dbReference type="InterPro" id="IPR036872">
    <property type="entry name" value="CH_dom_sf"/>
</dbReference>
<dbReference type="Gene3D" id="1.10.418.10">
    <property type="entry name" value="Calponin-like domain"/>
    <property type="match status" value="1"/>
</dbReference>
<proteinExistence type="inferred from homology"/>
<feature type="region of interest" description="Disordered" evidence="8">
    <location>
        <begin position="1"/>
        <end position="68"/>
    </location>
</feature>
<evidence type="ECO:0000256" key="6">
    <source>
        <dbReference type="ARBA" id="ARBA00067343"/>
    </source>
</evidence>
<feature type="compositionally biased region" description="Basic and acidic residues" evidence="8">
    <location>
        <begin position="703"/>
        <end position="719"/>
    </location>
</feature>
<comment type="similarity">
    <text evidence="2">Belongs to the Nav/unc-53 family.</text>
</comment>
<dbReference type="InterPro" id="IPR003593">
    <property type="entry name" value="AAA+_ATPase"/>
</dbReference>
<feature type="compositionally biased region" description="Basic and acidic residues" evidence="8">
    <location>
        <begin position="90"/>
        <end position="113"/>
    </location>
</feature>
<feature type="compositionally biased region" description="Low complexity" evidence="8">
    <location>
        <begin position="1203"/>
        <end position="1216"/>
    </location>
</feature>
<dbReference type="Proteomes" id="UP001318040">
    <property type="component" value="Chromosome 7"/>
</dbReference>
<feature type="coiled-coil region" evidence="7">
    <location>
        <begin position="1963"/>
        <end position="2046"/>
    </location>
</feature>
<gene>
    <name evidence="11" type="primary">NAV2</name>
</gene>
<feature type="compositionally biased region" description="Polar residues" evidence="8">
    <location>
        <begin position="676"/>
        <end position="685"/>
    </location>
</feature>
<feature type="compositionally biased region" description="Low complexity" evidence="8">
    <location>
        <begin position="761"/>
        <end position="770"/>
    </location>
</feature>
<feature type="compositionally biased region" description="Low complexity" evidence="8">
    <location>
        <begin position="411"/>
        <end position="439"/>
    </location>
</feature>
<dbReference type="CDD" id="cd21285">
    <property type="entry name" value="CH_NAV2"/>
    <property type="match status" value="1"/>
</dbReference>
<dbReference type="GO" id="GO:0022008">
    <property type="term" value="P:neurogenesis"/>
    <property type="evidence" value="ECO:0007669"/>
    <property type="project" value="InterPro"/>
</dbReference>
<feature type="compositionally biased region" description="Low complexity" evidence="8">
    <location>
        <begin position="531"/>
        <end position="549"/>
    </location>
</feature>
<evidence type="ECO:0000256" key="4">
    <source>
        <dbReference type="ARBA" id="ARBA00023136"/>
    </source>
</evidence>
<feature type="compositionally biased region" description="Low complexity" evidence="8">
    <location>
        <begin position="1464"/>
        <end position="1489"/>
    </location>
</feature>
<dbReference type="InterPro" id="IPR003959">
    <property type="entry name" value="ATPase_AAA_core"/>
</dbReference>
<feature type="compositionally biased region" description="Low complexity" evidence="8">
    <location>
        <begin position="2254"/>
        <end position="2271"/>
    </location>
</feature>
<dbReference type="PANTHER" id="PTHR12784">
    <property type="entry name" value="STEERIN"/>
    <property type="match status" value="1"/>
</dbReference>
<dbReference type="InterPro" id="IPR057568">
    <property type="entry name" value="CortBP2_NAV1-like_AAA_lid"/>
</dbReference>
<keyword evidence="5" id="KW-0539">Nucleus</keyword>
<dbReference type="SUPFAM" id="SSF52540">
    <property type="entry name" value="P-loop containing nucleoside triphosphate hydrolases"/>
    <property type="match status" value="2"/>
</dbReference>
<comment type="subcellular location">
    <subcellularLocation>
        <location evidence="1">Nucleus outer membrane</location>
    </subcellularLocation>
</comment>
<feature type="compositionally biased region" description="Low complexity" evidence="8">
    <location>
        <begin position="1553"/>
        <end position="1572"/>
    </location>
</feature>
<feature type="region of interest" description="Disordered" evidence="8">
    <location>
        <begin position="1756"/>
        <end position="1806"/>
    </location>
</feature>
<feature type="compositionally biased region" description="Low complexity" evidence="8">
    <location>
        <begin position="615"/>
        <end position="634"/>
    </location>
</feature>
<feature type="region of interest" description="Disordered" evidence="8">
    <location>
        <begin position="2748"/>
        <end position="2778"/>
    </location>
</feature>
<dbReference type="SMART" id="SM00382">
    <property type="entry name" value="AAA"/>
    <property type="match status" value="1"/>
</dbReference>
<feature type="compositionally biased region" description="Low complexity" evidence="8">
    <location>
        <begin position="799"/>
        <end position="816"/>
    </location>
</feature>
<evidence type="ECO:0000313" key="10">
    <source>
        <dbReference type="Proteomes" id="UP001318040"/>
    </source>
</evidence>
<protein>
    <recommendedName>
        <fullName evidence="6">Neuron navigator 3</fullName>
    </recommendedName>
</protein>
<feature type="compositionally biased region" description="Basic and acidic residues" evidence="8">
    <location>
        <begin position="1334"/>
        <end position="1343"/>
    </location>
</feature>
<dbReference type="KEGG" id="pmrn:116939958"/>
<dbReference type="Pfam" id="PF00004">
    <property type="entry name" value="AAA"/>
    <property type="match status" value="1"/>
</dbReference>
<feature type="compositionally biased region" description="Polar residues" evidence="8">
    <location>
        <begin position="131"/>
        <end position="142"/>
    </location>
</feature>
<feature type="domain" description="Calponin-homology (CH)" evidence="9">
    <location>
        <begin position="300"/>
        <end position="407"/>
    </location>
</feature>
<dbReference type="InterPro" id="IPR057126">
    <property type="entry name" value="NAV1-like_ubiquitin-like"/>
</dbReference>
<keyword evidence="4" id="KW-0472">Membrane</keyword>
<feature type="compositionally biased region" description="Low complexity" evidence="8">
    <location>
        <begin position="467"/>
        <end position="480"/>
    </location>
</feature>
<feature type="region of interest" description="Disordered" evidence="8">
    <location>
        <begin position="1173"/>
        <end position="1686"/>
    </location>
</feature>
<feature type="compositionally biased region" description="Low complexity" evidence="8">
    <location>
        <begin position="2081"/>
        <end position="2097"/>
    </location>
</feature>
<feature type="compositionally biased region" description="Basic and acidic residues" evidence="8">
    <location>
        <begin position="1219"/>
        <end position="1235"/>
    </location>
</feature>
<feature type="region of interest" description="Disordered" evidence="8">
    <location>
        <begin position="82"/>
        <end position="180"/>
    </location>
</feature>
<feature type="compositionally biased region" description="Polar residues" evidence="8">
    <location>
        <begin position="486"/>
        <end position="500"/>
    </location>
</feature>
<evidence type="ECO:0000256" key="2">
    <source>
        <dbReference type="ARBA" id="ARBA00006255"/>
    </source>
</evidence>
<feature type="compositionally biased region" description="Basic and acidic residues" evidence="8">
    <location>
        <begin position="208"/>
        <end position="219"/>
    </location>
</feature>